<name>A0A3A4B683_9ACTN</name>
<dbReference type="GO" id="GO:0032259">
    <property type="term" value="P:methylation"/>
    <property type="evidence" value="ECO:0007669"/>
    <property type="project" value="UniProtKB-KW"/>
</dbReference>
<dbReference type="RefSeq" id="WP_119926500.1">
    <property type="nucleotide sequence ID" value="NZ_QZEY01000003.1"/>
</dbReference>
<comment type="caution">
    <text evidence="1">The sequence shown here is derived from an EMBL/GenBank/DDBJ whole genome shotgun (WGS) entry which is preliminary data.</text>
</comment>
<dbReference type="CDD" id="cd02440">
    <property type="entry name" value="AdoMet_MTases"/>
    <property type="match status" value="1"/>
</dbReference>
<proteinExistence type="predicted"/>
<dbReference type="InterPro" id="IPR029063">
    <property type="entry name" value="SAM-dependent_MTases_sf"/>
</dbReference>
<evidence type="ECO:0000313" key="1">
    <source>
        <dbReference type="EMBL" id="RJL33541.1"/>
    </source>
</evidence>
<sequence length="268" mass="29273">MADVVPEGVDPTIPNVARMYDYYLGGKDNFAADRAAAEQALSVVPEIRESVRFNRAFLRRTVRTLAGMGVRQFLDIGTGLPTQNNVHEVAKEVDPDARVVYVDNDAVVLAHARALLAGGHDDVAIVQGDVRRPREILDHPDVRRLIDFDEPVAILLLAIMHFVPDSDDPDGILATLRDALPSGGYLVLSHVAVDIDPSKAPGVTAAYDNATARFIARTSPEIERFFTGVELLEPGVVNLPEWRPEDEAEARRYAGRGAYFLGGVGRKP</sequence>
<accession>A0A3A4B683</accession>
<dbReference type="EMBL" id="QZEY01000003">
    <property type="protein sequence ID" value="RJL33541.1"/>
    <property type="molecule type" value="Genomic_DNA"/>
</dbReference>
<keyword evidence="2" id="KW-1185">Reference proteome</keyword>
<gene>
    <name evidence="1" type="ORF">D5H75_12310</name>
</gene>
<organism evidence="1 2">
    <name type="scientific">Bailinhaonella thermotolerans</name>
    <dbReference type="NCBI Taxonomy" id="1070861"/>
    <lineage>
        <taxon>Bacteria</taxon>
        <taxon>Bacillati</taxon>
        <taxon>Actinomycetota</taxon>
        <taxon>Actinomycetes</taxon>
        <taxon>Streptosporangiales</taxon>
        <taxon>Streptosporangiaceae</taxon>
        <taxon>Bailinhaonella</taxon>
    </lineage>
</organism>
<dbReference type="Gene3D" id="3.40.50.150">
    <property type="entry name" value="Vaccinia Virus protein VP39"/>
    <property type="match status" value="1"/>
</dbReference>
<dbReference type="AlphaFoldDB" id="A0A3A4B683"/>
<dbReference type="InterPro" id="IPR006764">
    <property type="entry name" value="SAM_dep_MeTrfase_SAV2177_type"/>
</dbReference>
<keyword evidence="1" id="KW-0808">Transferase</keyword>
<reference evidence="1 2" key="1">
    <citation type="submission" date="2018-09" db="EMBL/GenBank/DDBJ databases">
        <title>YIM 75507 draft genome.</title>
        <authorList>
            <person name="Tang S."/>
            <person name="Feng Y."/>
        </authorList>
    </citation>
    <scope>NUCLEOTIDE SEQUENCE [LARGE SCALE GENOMIC DNA]</scope>
    <source>
        <strain evidence="1 2">YIM 75507</strain>
    </source>
</reference>
<dbReference type="Pfam" id="PF04672">
    <property type="entry name" value="Methyltransf_19"/>
    <property type="match status" value="1"/>
</dbReference>
<dbReference type="Proteomes" id="UP000265768">
    <property type="component" value="Unassembled WGS sequence"/>
</dbReference>
<dbReference type="OrthoDB" id="3216820at2"/>
<dbReference type="PIRSF" id="PIRSF017393">
    <property type="entry name" value="MTase_SAV2177"/>
    <property type="match status" value="1"/>
</dbReference>
<protein>
    <submittedName>
        <fullName evidence="1">SAM-dependent methyltransferase</fullName>
    </submittedName>
</protein>
<keyword evidence="1" id="KW-0489">Methyltransferase</keyword>
<dbReference type="SUPFAM" id="SSF53335">
    <property type="entry name" value="S-adenosyl-L-methionine-dependent methyltransferases"/>
    <property type="match status" value="1"/>
</dbReference>
<evidence type="ECO:0000313" key="2">
    <source>
        <dbReference type="Proteomes" id="UP000265768"/>
    </source>
</evidence>
<dbReference type="GO" id="GO:0008168">
    <property type="term" value="F:methyltransferase activity"/>
    <property type="evidence" value="ECO:0007669"/>
    <property type="project" value="UniProtKB-KW"/>
</dbReference>